<evidence type="ECO:0000256" key="3">
    <source>
        <dbReference type="ARBA" id="ARBA00023002"/>
    </source>
</evidence>
<dbReference type="Gene3D" id="3.90.25.10">
    <property type="entry name" value="UDP-galactose 4-epimerase, domain 1"/>
    <property type="match status" value="1"/>
</dbReference>
<keyword evidence="2" id="KW-0521">NADP</keyword>
<proteinExistence type="inferred from homology"/>
<dbReference type="PANTHER" id="PTHR42748:SF30">
    <property type="entry name" value="NMRA-LIKE DOMAIN-CONTAINING PROTEIN"/>
    <property type="match status" value="1"/>
</dbReference>
<evidence type="ECO:0000256" key="1">
    <source>
        <dbReference type="ARBA" id="ARBA00006328"/>
    </source>
</evidence>
<dbReference type="InterPro" id="IPR036291">
    <property type="entry name" value="NAD(P)-bd_dom_sf"/>
</dbReference>
<dbReference type="Pfam" id="PF05368">
    <property type="entry name" value="NmrA"/>
    <property type="match status" value="1"/>
</dbReference>
<dbReference type="GO" id="GO:0016491">
    <property type="term" value="F:oxidoreductase activity"/>
    <property type="evidence" value="ECO:0007669"/>
    <property type="project" value="UniProtKB-KW"/>
</dbReference>
<name>A0AAN5YQJ7_ASPLE</name>
<dbReference type="GO" id="GO:0005634">
    <property type="term" value="C:nucleus"/>
    <property type="evidence" value="ECO:0007669"/>
    <property type="project" value="TreeGrafter"/>
</dbReference>
<accession>A0AAN5YQJ7</accession>
<gene>
    <name evidence="5" type="ORF">CNMCM8927_006298</name>
</gene>
<dbReference type="InterPro" id="IPR051164">
    <property type="entry name" value="NmrA-like_oxidored"/>
</dbReference>
<dbReference type="CDD" id="cd05251">
    <property type="entry name" value="NmrA_like_SDR_a"/>
    <property type="match status" value="1"/>
</dbReference>
<evidence type="ECO:0000256" key="2">
    <source>
        <dbReference type="ARBA" id="ARBA00022857"/>
    </source>
</evidence>
<keyword evidence="3" id="KW-0560">Oxidoreductase</keyword>
<reference evidence="5" key="1">
    <citation type="journal article" date="2020" name="bioRxiv">
        <title>Genomic and phenotypic heterogeneity of clinical isolates of the human pathogens Aspergillus fumigatus, Aspergillus lentulus and Aspergillus fumigatiaffinis.</title>
        <authorList>
            <person name="dos Santos R.A.C."/>
            <person name="Steenwyk J.L."/>
            <person name="Rivero-Menendez O."/>
            <person name="Mead M.E."/>
            <person name="Silva L.P."/>
            <person name="Bastos R.W."/>
            <person name="Alastruey-Izquierdo A."/>
            <person name="Goldman G.H."/>
            <person name="Rokas A."/>
        </authorList>
    </citation>
    <scope>NUCLEOTIDE SEQUENCE</scope>
    <source>
        <strain evidence="5">CNM-CM8927</strain>
    </source>
</reference>
<comment type="similarity">
    <text evidence="1">Belongs to the NmrA-type oxidoreductase family.</text>
</comment>
<dbReference type="Proteomes" id="UP000649114">
    <property type="component" value="Unassembled WGS sequence"/>
</dbReference>
<reference evidence="5" key="2">
    <citation type="submission" date="2020-04" db="EMBL/GenBank/DDBJ databases">
        <authorList>
            <person name="Santos R.A.C."/>
            <person name="Steenwyk J.L."/>
            <person name="Rivero-Menendez O."/>
            <person name="Mead M.E."/>
            <person name="Silva L.P."/>
            <person name="Bastos R.W."/>
            <person name="Alastruey-Izquierdo A."/>
            <person name="Goldman G.H."/>
            <person name="Rokas A."/>
        </authorList>
    </citation>
    <scope>NUCLEOTIDE SEQUENCE</scope>
    <source>
        <strain evidence="5">CNM-CM8927</strain>
    </source>
</reference>
<comment type="caution">
    <text evidence="5">The sequence shown here is derived from an EMBL/GenBank/DDBJ whole genome shotgun (WGS) entry which is preliminary data.</text>
</comment>
<dbReference type="EMBL" id="JAAAPU010000043">
    <property type="protein sequence ID" value="KAF4205428.1"/>
    <property type="molecule type" value="Genomic_DNA"/>
</dbReference>
<sequence length="336" mass="37242">MTSFTPLITVFGATGNQSSAVARSLLKNPSFTVRALTRNPSSAASQALAAQGAEIHQANGFSSESMVEAFRGSWGAFVNINSDDKFSMQAFKLDGPTEFDMGKTIVDAAAHAGVQHFIFSTGPDCYKLTGGKIKMNAADMKCKIEQYARSIHRFETVNFICAAWFLENFLVKDIAPIFGGFPHVPDSDGYLTFVAPRWGGEEEVPFISISDDFGDIVQGIFLDPVRWNGQVIHGCSDICSFDHVMSAFEKLSGRKCRFQPLPSWEDFDTHGIPELEDTKMMFGFTQNNQGHYFGPEPSEKGTAGTLKLETALALGRAKEKHKLMTVEEWFRKHFRF</sequence>
<dbReference type="PANTHER" id="PTHR42748">
    <property type="entry name" value="NITROGEN METABOLITE REPRESSION PROTEIN NMRA FAMILY MEMBER"/>
    <property type="match status" value="1"/>
</dbReference>
<evidence type="ECO:0000313" key="5">
    <source>
        <dbReference type="EMBL" id="KAF4205428.1"/>
    </source>
</evidence>
<feature type="domain" description="NmrA-like" evidence="4">
    <location>
        <begin position="7"/>
        <end position="330"/>
    </location>
</feature>
<evidence type="ECO:0000313" key="6">
    <source>
        <dbReference type="Proteomes" id="UP000649114"/>
    </source>
</evidence>
<evidence type="ECO:0000259" key="4">
    <source>
        <dbReference type="Pfam" id="PF05368"/>
    </source>
</evidence>
<dbReference type="Gene3D" id="3.40.50.720">
    <property type="entry name" value="NAD(P)-binding Rossmann-like Domain"/>
    <property type="match status" value="1"/>
</dbReference>
<dbReference type="InterPro" id="IPR008030">
    <property type="entry name" value="NmrA-like"/>
</dbReference>
<protein>
    <recommendedName>
        <fullName evidence="4">NmrA-like domain-containing protein</fullName>
    </recommendedName>
</protein>
<dbReference type="SUPFAM" id="SSF51735">
    <property type="entry name" value="NAD(P)-binding Rossmann-fold domains"/>
    <property type="match status" value="1"/>
</dbReference>
<dbReference type="AlphaFoldDB" id="A0AAN5YQJ7"/>
<organism evidence="5 6">
    <name type="scientific">Aspergillus lentulus</name>
    <dbReference type="NCBI Taxonomy" id="293939"/>
    <lineage>
        <taxon>Eukaryota</taxon>
        <taxon>Fungi</taxon>
        <taxon>Dikarya</taxon>
        <taxon>Ascomycota</taxon>
        <taxon>Pezizomycotina</taxon>
        <taxon>Eurotiomycetes</taxon>
        <taxon>Eurotiomycetidae</taxon>
        <taxon>Eurotiales</taxon>
        <taxon>Aspergillaceae</taxon>
        <taxon>Aspergillus</taxon>
        <taxon>Aspergillus subgen. Fumigati</taxon>
    </lineage>
</organism>